<dbReference type="GO" id="GO:0005886">
    <property type="term" value="C:plasma membrane"/>
    <property type="evidence" value="ECO:0007669"/>
    <property type="project" value="UniProtKB-SubCell"/>
</dbReference>
<feature type="transmembrane region" description="Helical" evidence="7">
    <location>
        <begin position="164"/>
        <end position="182"/>
    </location>
</feature>
<sequence>MQITHKNFNLIIYLFGVFISGIGTRLTTIALSDKLIKLTGNDLSISLVFILQSIPILALGMLAGNVIDKNNKKTSFIIINLISSFTSLIFALSNNIIIIFSVILLNGIIQAFYIPVVTSLMPLLVDEKDLIKANSIKMSINGIIMIAGYAFASILLSAAGSTTAFMLDSCSFIFIAIVSIFLKSRQSNTSSYNHLAASYKRDMLLGWNFIKNNKIIKHMFILDMIINFIISMQEPLTYIFVEKYLGGRIFMAKRTALLFTFAGIGTIVGGIILRQFRSKNKLVLFSFSLIFDSILVIIFSLNRYFPVSLLIFAGMGIVGSFTGSILQTVIQQYTPDNLLGRVSGFINSIVQPLCVLSILIGGIFSNLIEVKWIFIIGSLLELLTGFYFIRKYRD</sequence>
<reference evidence="9 10" key="1">
    <citation type="submission" date="2012-01" db="EMBL/GenBank/DDBJ databases">
        <title>Complete sequence of chromosome of Clostridium pasteurianum BC1.</title>
        <authorList>
            <consortium name="US DOE Joint Genome Institute"/>
            <person name="Lucas S."/>
            <person name="Han J."/>
            <person name="Lapidus A."/>
            <person name="Cheng J.-F."/>
            <person name="Goodwin L."/>
            <person name="Pitluck S."/>
            <person name="Peters L."/>
            <person name="Mikhailova N."/>
            <person name="Teshima H."/>
            <person name="Detter J.C."/>
            <person name="Han C."/>
            <person name="Tapia R."/>
            <person name="Land M."/>
            <person name="Hauser L."/>
            <person name="Kyrpides N."/>
            <person name="Ivanova N."/>
            <person name="Pagani I."/>
            <person name="Dunn J."/>
            <person name="Taghavi S."/>
            <person name="Francis A."/>
            <person name="van der Lelie D."/>
            <person name="Woyke T."/>
        </authorList>
    </citation>
    <scope>NUCLEOTIDE SEQUENCE [LARGE SCALE GENOMIC DNA]</scope>
    <source>
        <strain evidence="9 10">BC1</strain>
    </source>
</reference>
<accession>R4JZ82</accession>
<dbReference type="PANTHER" id="PTHR23513">
    <property type="entry name" value="INTEGRAL MEMBRANE EFFLUX PROTEIN-RELATED"/>
    <property type="match status" value="1"/>
</dbReference>
<keyword evidence="10" id="KW-1185">Reference proteome</keyword>
<dbReference type="KEGG" id="cpas:Clopa_1137"/>
<feature type="transmembrane region" description="Helical" evidence="7">
    <location>
        <begin position="256"/>
        <end position="273"/>
    </location>
</feature>
<comment type="subcellular location">
    <subcellularLocation>
        <location evidence="1">Cell membrane</location>
        <topology evidence="1">Multi-pass membrane protein</topology>
    </subcellularLocation>
</comment>
<dbReference type="SUPFAM" id="SSF103473">
    <property type="entry name" value="MFS general substrate transporter"/>
    <property type="match status" value="1"/>
</dbReference>
<keyword evidence="4 7" id="KW-0812">Transmembrane</keyword>
<dbReference type="OrthoDB" id="9763297at2"/>
<dbReference type="PROSITE" id="PS50850">
    <property type="entry name" value="MFS"/>
    <property type="match status" value="1"/>
</dbReference>
<feature type="domain" description="Major facilitator superfamily (MFS) profile" evidence="8">
    <location>
        <begin position="9"/>
        <end position="393"/>
    </location>
</feature>
<dbReference type="GO" id="GO:0022857">
    <property type="term" value="F:transmembrane transporter activity"/>
    <property type="evidence" value="ECO:0007669"/>
    <property type="project" value="InterPro"/>
</dbReference>
<evidence type="ECO:0000256" key="6">
    <source>
        <dbReference type="ARBA" id="ARBA00023136"/>
    </source>
</evidence>
<keyword evidence="3" id="KW-1003">Cell membrane</keyword>
<dbReference type="HOGENOM" id="CLU_034180_15_2_9"/>
<dbReference type="InterPro" id="IPR020846">
    <property type="entry name" value="MFS_dom"/>
</dbReference>
<dbReference type="Gene3D" id="1.20.1250.20">
    <property type="entry name" value="MFS general substrate transporter like domains"/>
    <property type="match status" value="1"/>
</dbReference>
<feature type="transmembrane region" description="Helical" evidence="7">
    <location>
        <begin position="98"/>
        <end position="124"/>
    </location>
</feature>
<feature type="transmembrane region" description="Helical" evidence="7">
    <location>
        <begin position="342"/>
        <end position="364"/>
    </location>
</feature>
<feature type="transmembrane region" description="Helical" evidence="7">
    <location>
        <begin position="282"/>
        <end position="301"/>
    </location>
</feature>
<dbReference type="CDD" id="cd06173">
    <property type="entry name" value="MFS_MefA_like"/>
    <property type="match status" value="1"/>
</dbReference>
<feature type="transmembrane region" description="Helical" evidence="7">
    <location>
        <begin position="307"/>
        <end position="330"/>
    </location>
</feature>
<feature type="transmembrane region" description="Helical" evidence="7">
    <location>
        <begin position="12"/>
        <end position="31"/>
    </location>
</feature>
<feature type="transmembrane region" description="Helical" evidence="7">
    <location>
        <begin position="220"/>
        <end position="241"/>
    </location>
</feature>
<keyword evidence="5 7" id="KW-1133">Transmembrane helix</keyword>
<protein>
    <submittedName>
        <fullName evidence="9">Arabinose efflux permease family protein</fullName>
    </submittedName>
</protein>
<evidence type="ECO:0000256" key="7">
    <source>
        <dbReference type="SAM" id="Phobius"/>
    </source>
</evidence>
<dbReference type="STRING" id="86416.Clopa_1137"/>
<evidence type="ECO:0000256" key="3">
    <source>
        <dbReference type="ARBA" id="ARBA00022475"/>
    </source>
</evidence>
<keyword evidence="2" id="KW-0813">Transport</keyword>
<organism evidence="9 10">
    <name type="scientific">Clostridium pasteurianum BC1</name>
    <dbReference type="NCBI Taxonomy" id="86416"/>
    <lineage>
        <taxon>Bacteria</taxon>
        <taxon>Bacillati</taxon>
        <taxon>Bacillota</taxon>
        <taxon>Clostridia</taxon>
        <taxon>Eubacteriales</taxon>
        <taxon>Clostridiaceae</taxon>
        <taxon>Clostridium</taxon>
    </lineage>
</organism>
<gene>
    <name evidence="9" type="ORF">Clopa_1137</name>
</gene>
<dbReference type="AlphaFoldDB" id="R4JZ82"/>
<evidence type="ECO:0000313" key="9">
    <source>
        <dbReference type="EMBL" id="AGK96132.1"/>
    </source>
</evidence>
<dbReference type="Pfam" id="PF07690">
    <property type="entry name" value="MFS_1"/>
    <property type="match status" value="1"/>
</dbReference>
<feature type="transmembrane region" description="Helical" evidence="7">
    <location>
        <begin position="43"/>
        <end position="63"/>
    </location>
</feature>
<evidence type="ECO:0000256" key="2">
    <source>
        <dbReference type="ARBA" id="ARBA00022448"/>
    </source>
</evidence>
<evidence type="ECO:0000256" key="5">
    <source>
        <dbReference type="ARBA" id="ARBA00022989"/>
    </source>
</evidence>
<dbReference type="InterPro" id="IPR011701">
    <property type="entry name" value="MFS"/>
</dbReference>
<dbReference type="Proteomes" id="UP000013523">
    <property type="component" value="Chromosome"/>
</dbReference>
<dbReference type="eggNOG" id="COG2814">
    <property type="taxonomic scope" value="Bacteria"/>
</dbReference>
<feature type="transmembrane region" description="Helical" evidence="7">
    <location>
        <begin position="370"/>
        <end position="389"/>
    </location>
</feature>
<dbReference type="EMBL" id="CP003261">
    <property type="protein sequence ID" value="AGK96132.1"/>
    <property type="molecule type" value="Genomic_DNA"/>
</dbReference>
<dbReference type="RefSeq" id="WP_015614455.1">
    <property type="nucleotide sequence ID" value="NC_021182.1"/>
</dbReference>
<evidence type="ECO:0000313" key="10">
    <source>
        <dbReference type="Proteomes" id="UP000013523"/>
    </source>
</evidence>
<evidence type="ECO:0000259" key="8">
    <source>
        <dbReference type="PROSITE" id="PS50850"/>
    </source>
</evidence>
<feature type="transmembrane region" description="Helical" evidence="7">
    <location>
        <begin position="136"/>
        <end position="158"/>
    </location>
</feature>
<dbReference type="PANTHER" id="PTHR23513:SF6">
    <property type="entry name" value="MAJOR FACILITATOR SUPERFAMILY ASSOCIATED DOMAIN-CONTAINING PROTEIN"/>
    <property type="match status" value="1"/>
</dbReference>
<name>R4JZ82_CLOPA</name>
<dbReference type="InterPro" id="IPR036259">
    <property type="entry name" value="MFS_trans_sf"/>
</dbReference>
<evidence type="ECO:0000256" key="4">
    <source>
        <dbReference type="ARBA" id="ARBA00022692"/>
    </source>
</evidence>
<feature type="transmembrane region" description="Helical" evidence="7">
    <location>
        <begin position="75"/>
        <end position="92"/>
    </location>
</feature>
<keyword evidence="6 7" id="KW-0472">Membrane</keyword>
<dbReference type="PATRIC" id="fig|86416.3.peg.1137"/>
<evidence type="ECO:0000256" key="1">
    <source>
        <dbReference type="ARBA" id="ARBA00004651"/>
    </source>
</evidence>
<proteinExistence type="predicted"/>